<evidence type="ECO:0000259" key="2">
    <source>
        <dbReference type="Pfam" id="PF12697"/>
    </source>
</evidence>
<dbReference type="STRING" id="159449.B4N89_06075"/>
<proteinExistence type="predicted"/>
<keyword evidence="4" id="KW-1185">Reference proteome</keyword>
<organism evidence="3 4">
    <name type="scientific">Embleya scabrispora</name>
    <dbReference type="NCBI Taxonomy" id="159449"/>
    <lineage>
        <taxon>Bacteria</taxon>
        <taxon>Bacillati</taxon>
        <taxon>Actinomycetota</taxon>
        <taxon>Actinomycetes</taxon>
        <taxon>Kitasatosporales</taxon>
        <taxon>Streptomycetaceae</taxon>
        <taxon>Embleya</taxon>
    </lineage>
</organism>
<evidence type="ECO:0000313" key="3">
    <source>
        <dbReference type="EMBL" id="OPC80579.1"/>
    </source>
</evidence>
<feature type="domain" description="AB hydrolase-1" evidence="2">
    <location>
        <begin position="81"/>
        <end position="350"/>
    </location>
</feature>
<reference evidence="3 4" key="1">
    <citation type="submission" date="2017-03" db="EMBL/GenBank/DDBJ databases">
        <title>Draft genome sequence of Streptomyces scabrisporus NF3, endophyte isolated from Amphipterygium adstringens.</title>
        <authorList>
            <person name="Vazquez M."/>
            <person name="Ceapa C.D."/>
            <person name="Rodriguez Luna D."/>
            <person name="Sanchez Esquivel S."/>
        </authorList>
    </citation>
    <scope>NUCLEOTIDE SEQUENCE [LARGE SCALE GENOMIC DNA]</scope>
    <source>
        <strain evidence="3 4">NF3</strain>
    </source>
</reference>
<dbReference type="Pfam" id="PF12697">
    <property type="entry name" value="Abhydrolase_6"/>
    <property type="match status" value="1"/>
</dbReference>
<evidence type="ECO:0000313" key="4">
    <source>
        <dbReference type="Proteomes" id="UP000190037"/>
    </source>
</evidence>
<name>A0A1T3NUN3_9ACTN</name>
<dbReference type="AlphaFoldDB" id="A0A1T3NUN3"/>
<dbReference type="SUPFAM" id="SSF53474">
    <property type="entry name" value="alpha/beta-Hydrolases"/>
    <property type="match status" value="1"/>
</dbReference>
<evidence type="ECO:0000256" key="1">
    <source>
        <dbReference type="SAM" id="MobiDB-lite"/>
    </source>
</evidence>
<protein>
    <recommendedName>
        <fullName evidence="2">AB hydrolase-1 domain-containing protein</fullName>
    </recommendedName>
</protein>
<dbReference type="GO" id="GO:0003824">
    <property type="term" value="F:catalytic activity"/>
    <property type="evidence" value="ECO:0007669"/>
    <property type="project" value="UniProtKB-ARBA"/>
</dbReference>
<feature type="compositionally biased region" description="Low complexity" evidence="1">
    <location>
        <begin position="155"/>
        <end position="180"/>
    </location>
</feature>
<feature type="region of interest" description="Disordered" evidence="1">
    <location>
        <begin position="155"/>
        <end position="183"/>
    </location>
</feature>
<dbReference type="InterPro" id="IPR029058">
    <property type="entry name" value="AB_hydrolase_fold"/>
</dbReference>
<accession>A0A1T3NUN3</accession>
<dbReference type="InterPro" id="IPR000073">
    <property type="entry name" value="AB_hydrolase_1"/>
</dbReference>
<dbReference type="EMBL" id="MWQN01000001">
    <property type="protein sequence ID" value="OPC80579.1"/>
    <property type="molecule type" value="Genomic_DNA"/>
</dbReference>
<dbReference type="Proteomes" id="UP000190037">
    <property type="component" value="Unassembled WGS sequence"/>
</dbReference>
<dbReference type="Gene3D" id="3.40.50.1820">
    <property type="entry name" value="alpha/beta hydrolase"/>
    <property type="match status" value="1"/>
</dbReference>
<sequence>MSATGGRPCSDLVSVTPLHCWSGAIPRQCPARRCGVIGGQSHVEVSTMPGRVENVGYDIAGTTLSGLLARPEAGVRPRGLILAIHGGGSRAAYWHRDGAPDGSLLLLGAALGWTVLAIDRPGYGASAGLDRARQGLDAQADALFALIEESTAGALDAAPDPGQAPAAGADPDPAATVEPVEPAEPARPPVFVVAHSMGAVLALRMGADKRGHDLLGLAVAGVPLRYTPARLAEFAAVPTDGDFVPSTGGAAPDAFFGPPGSYDPALLTRAGRVVAPVPMAEFVDVRESPNTLPDVLVRVTPAVHWTVAEFERSHPSGPEVPALARESLRRARAVETYTQRGVGHNISLHHAARAYHLRVLAFAEECLLAVAGPTAR</sequence>
<gene>
    <name evidence="3" type="ORF">B4N89_06075</name>
</gene>
<comment type="caution">
    <text evidence="3">The sequence shown here is derived from an EMBL/GenBank/DDBJ whole genome shotgun (WGS) entry which is preliminary data.</text>
</comment>